<keyword evidence="1" id="KW-0472">Membrane</keyword>
<dbReference type="EMBL" id="JAVFHQ010000012">
    <property type="protein sequence ID" value="KAK4547083.1"/>
    <property type="molecule type" value="Genomic_DNA"/>
</dbReference>
<comment type="caution">
    <text evidence="2">The sequence shown here is derived from an EMBL/GenBank/DDBJ whole genome shotgun (WGS) entry which is preliminary data.</text>
</comment>
<name>A0AAV9JNF8_9PEZI</name>
<feature type="transmembrane region" description="Helical" evidence="1">
    <location>
        <begin position="18"/>
        <end position="42"/>
    </location>
</feature>
<evidence type="ECO:0000256" key="1">
    <source>
        <dbReference type="SAM" id="Phobius"/>
    </source>
</evidence>
<feature type="transmembrane region" description="Helical" evidence="1">
    <location>
        <begin position="334"/>
        <end position="356"/>
    </location>
</feature>
<accession>A0AAV9JNF8</accession>
<evidence type="ECO:0000313" key="3">
    <source>
        <dbReference type="Proteomes" id="UP001324427"/>
    </source>
</evidence>
<gene>
    <name evidence="2" type="ORF">LTR36_001304</name>
</gene>
<feature type="transmembrane region" description="Helical" evidence="1">
    <location>
        <begin position="62"/>
        <end position="86"/>
    </location>
</feature>
<organism evidence="2 3">
    <name type="scientific">Oleoguttula mirabilis</name>
    <dbReference type="NCBI Taxonomy" id="1507867"/>
    <lineage>
        <taxon>Eukaryota</taxon>
        <taxon>Fungi</taxon>
        <taxon>Dikarya</taxon>
        <taxon>Ascomycota</taxon>
        <taxon>Pezizomycotina</taxon>
        <taxon>Dothideomycetes</taxon>
        <taxon>Dothideomycetidae</taxon>
        <taxon>Mycosphaerellales</taxon>
        <taxon>Teratosphaeriaceae</taxon>
        <taxon>Oleoguttula</taxon>
    </lineage>
</organism>
<protein>
    <submittedName>
        <fullName evidence="2">Uncharacterized protein</fullName>
    </submittedName>
</protein>
<proteinExistence type="predicted"/>
<keyword evidence="1" id="KW-1133">Transmembrane helix</keyword>
<sequence>MVTVNIVQAFLIDQINNFAWITMFPLVVFLAMILGILINAVLSRKELLKGWSDAEGSARAAWIGIVLSILLPVVICEFFYLPFIAIRAWHTVEWKTSLEAHDHALFPAVIINNYRTEMNMSMNRCFRADGTDCKVSPMTSSQVGDVAGQYFTFNPVDQDNGSLTADADAIKHSDFSLSTCVKYNSSHGKLSGLPFTGIQIGLYDPYLPFHYADFFNWCGNPQFYFQMTVPITDGALVSVTADTFVLSDPVGALARSQGPLATALCSQDVLRLTNYTYYSARVETDTVGDNLVNSSCDLSSAAYTRPCAFNPVFFLSSSLVTTQTSSRGTNTLKVLIEESGIVGGILFFTWFLGIFVV</sequence>
<dbReference type="Proteomes" id="UP001324427">
    <property type="component" value="Unassembled WGS sequence"/>
</dbReference>
<keyword evidence="3" id="KW-1185">Reference proteome</keyword>
<evidence type="ECO:0000313" key="2">
    <source>
        <dbReference type="EMBL" id="KAK4547083.1"/>
    </source>
</evidence>
<dbReference type="AlphaFoldDB" id="A0AAV9JNF8"/>
<reference evidence="2 3" key="1">
    <citation type="submission" date="2021-11" db="EMBL/GenBank/DDBJ databases">
        <title>Black yeast isolated from Biological Soil Crust.</title>
        <authorList>
            <person name="Kurbessoian T."/>
        </authorList>
    </citation>
    <scope>NUCLEOTIDE SEQUENCE [LARGE SCALE GENOMIC DNA]</scope>
    <source>
        <strain evidence="2 3">CCFEE 5522</strain>
    </source>
</reference>
<keyword evidence="1" id="KW-0812">Transmembrane</keyword>